<sequence>MSESGEKEHWSVDKKIPAALVITLLLQTGGIVWWVSSLNSRVTVVEEKAIATRLDIDKLKDVSGEAKERFARTETTLISVVETTRRVESKLDRLLDDRQPARANGPR</sequence>
<gene>
    <name evidence="2" type="ORF">ACETRX_22985</name>
</gene>
<comment type="caution">
    <text evidence="2">The sequence shown here is derived from an EMBL/GenBank/DDBJ whole genome shotgun (WGS) entry which is preliminary data.</text>
</comment>
<evidence type="ECO:0000313" key="3">
    <source>
        <dbReference type="Proteomes" id="UP001595190"/>
    </source>
</evidence>
<dbReference type="EMBL" id="JBHGPK010000011">
    <property type="protein sequence ID" value="MFC2252520.1"/>
    <property type="molecule type" value="Genomic_DNA"/>
</dbReference>
<dbReference type="RefSeq" id="WP_394313152.1">
    <property type="nucleotide sequence ID" value="NZ_JBHGPK010000011.1"/>
</dbReference>
<proteinExistence type="predicted"/>
<keyword evidence="1" id="KW-0812">Transmembrane</keyword>
<keyword evidence="1" id="KW-0472">Membrane</keyword>
<protein>
    <submittedName>
        <fullName evidence="2">Uncharacterized protein</fullName>
    </submittedName>
</protein>
<evidence type="ECO:0000256" key="1">
    <source>
        <dbReference type="SAM" id="Phobius"/>
    </source>
</evidence>
<dbReference type="Proteomes" id="UP001595190">
    <property type="component" value="Unassembled WGS sequence"/>
</dbReference>
<feature type="transmembrane region" description="Helical" evidence="1">
    <location>
        <begin position="16"/>
        <end position="35"/>
    </location>
</feature>
<accession>A0ABV6ZK07</accession>
<organism evidence="2 3">
    <name type="scientific">Labrys neptuniae</name>
    <dbReference type="NCBI Taxonomy" id="376174"/>
    <lineage>
        <taxon>Bacteria</taxon>
        <taxon>Pseudomonadati</taxon>
        <taxon>Pseudomonadota</taxon>
        <taxon>Alphaproteobacteria</taxon>
        <taxon>Hyphomicrobiales</taxon>
        <taxon>Xanthobacteraceae</taxon>
        <taxon>Labrys</taxon>
    </lineage>
</organism>
<evidence type="ECO:0000313" key="2">
    <source>
        <dbReference type="EMBL" id="MFC2252520.1"/>
    </source>
</evidence>
<reference evidence="2 3" key="1">
    <citation type="submission" date="2024-09" db="EMBL/GenBank/DDBJ databases">
        <title>Description of Labrys sedimenti sp. nov., isolated from a diclofenac-degrading enrichment culture, and genome-based reclassification of Labrys portucalensis as a later heterotypic synonym of Labrys neptuniae.</title>
        <authorList>
            <person name="Tancsics A."/>
            <person name="Csepanyi A."/>
        </authorList>
    </citation>
    <scope>NUCLEOTIDE SEQUENCE [LARGE SCALE GENOMIC DNA]</scope>
    <source>
        <strain evidence="2 3">LMG 23412</strain>
    </source>
</reference>
<name>A0ABV6ZK07_9HYPH</name>
<keyword evidence="1" id="KW-1133">Transmembrane helix</keyword>